<evidence type="ECO:0000313" key="3">
    <source>
        <dbReference type="Proteomes" id="UP001321125"/>
    </source>
</evidence>
<feature type="transmembrane region" description="Helical" evidence="1">
    <location>
        <begin position="6"/>
        <end position="28"/>
    </location>
</feature>
<reference evidence="2 3" key="1">
    <citation type="submission" date="2022-02" db="EMBL/GenBank/DDBJ databases">
        <title>Study of halophilic communities from a Mexican lake.</title>
        <authorList>
            <person name="Hernandez-Soto L.M."/>
            <person name="Martinez-Abarca F."/>
            <person name="Ramirez-Saad H.C."/>
            <person name="Aguirre-Garrido J.F."/>
        </authorList>
    </citation>
    <scope>NUCLEOTIDE SEQUENCE [LARGE SCALE GENOMIC DNA]</scope>
    <source>
        <strain evidence="2 3">Hjan13</strain>
    </source>
</reference>
<dbReference type="EMBL" id="JAKNQU010000002">
    <property type="protein sequence ID" value="MCZ0926449.1"/>
    <property type="molecule type" value="Genomic_DNA"/>
</dbReference>
<dbReference type="RefSeq" id="WP_268901280.1">
    <property type="nucleotide sequence ID" value="NZ_JAKNQT010000001.1"/>
</dbReference>
<evidence type="ECO:0000313" key="2">
    <source>
        <dbReference type="EMBL" id="MCZ0926449.1"/>
    </source>
</evidence>
<dbReference type="InterPro" id="IPR008473">
    <property type="entry name" value="Phage_holin_3_7"/>
</dbReference>
<accession>A0ABT4ITV5</accession>
<name>A0ABT4ITV5_9GAMM</name>
<dbReference type="Proteomes" id="UP001321125">
    <property type="component" value="Unassembled WGS sequence"/>
</dbReference>
<proteinExistence type="predicted"/>
<dbReference type="Pfam" id="PF05449">
    <property type="entry name" value="Phage_holin_3_7"/>
    <property type="match status" value="1"/>
</dbReference>
<feature type="transmembrane region" description="Helical" evidence="1">
    <location>
        <begin position="40"/>
        <end position="61"/>
    </location>
</feature>
<keyword evidence="1" id="KW-1133">Transmembrane helix</keyword>
<keyword evidence="1" id="KW-0472">Membrane</keyword>
<evidence type="ECO:0000256" key="1">
    <source>
        <dbReference type="SAM" id="Phobius"/>
    </source>
</evidence>
<comment type="caution">
    <text evidence="2">The sequence shown here is derived from an EMBL/GenBank/DDBJ whole genome shotgun (WGS) entry which is preliminary data.</text>
</comment>
<protein>
    <submittedName>
        <fullName evidence="2">Phage holin family protein</fullName>
    </submittedName>
</protein>
<organism evidence="2 3">
    <name type="scientific">Vreelandella janggokensis</name>
    <dbReference type="NCBI Taxonomy" id="370767"/>
    <lineage>
        <taxon>Bacteria</taxon>
        <taxon>Pseudomonadati</taxon>
        <taxon>Pseudomonadota</taxon>
        <taxon>Gammaproteobacteria</taxon>
        <taxon>Oceanospirillales</taxon>
        <taxon>Halomonadaceae</taxon>
        <taxon>Vreelandella</taxon>
    </lineage>
</organism>
<sequence length="100" mass="11073">MANEGLLQTVVPAVAAVSYFIAALRLVLFRRRGLRYKRHVSLLASALVGTFLCAGLEIIFFKPDISIFQSALALMFCVLTLRTRGNVATLTRVHHDLTAR</sequence>
<keyword evidence="3" id="KW-1185">Reference proteome</keyword>
<keyword evidence="1" id="KW-0812">Transmembrane</keyword>
<feature type="transmembrane region" description="Helical" evidence="1">
    <location>
        <begin position="67"/>
        <end position="83"/>
    </location>
</feature>
<gene>
    <name evidence="2" type="ORF">L0635_05050</name>
</gene>